<gene>
    <name evidence="2" type="ORF">RRG08_027386</name>
</gene>
<sequence length="174" mass="19427">MQEKKKAEEGETTKPMDSPPPCYKSYSPSSSKKNLSSRRSPSPRQSVKKTENPKSSSPQRNMPKRNQLTPTKIPPSDFALTIVAFSVYIMREGRKSLNKLSLPRSHTALGGSKDSDRGSPAYATRAMLCSTVDANNISRSCQNLFSLTRGILQTRPRIHCSESWPESSRLLHIF</sequence>
<dbReference type="AlphaFoldDB" id="A0AAE1D1C4"/>
<evidence type="ECO:0000313" key="3">
    <source>
        <dbReference type="Proteomes" id="UP001283361"/>
    </source>
</evidence>
<reference evidence="2" key="1">
    <citation type="journal article" date="2023" name="G3 (Bethesda)">
        <title>A reference genome for the long-term kleptoplast-retaining sea slug Elysia crispata morphotype clarki.</title>
        <authorList>
            <person name="Eastman K.E."/>
            <person name="Pendleton A.L."/>
            <person name="Shaikh M.A."/>
            <person name="Suttiyut T."/>
            <person name="Ogas R."/>
            <person name="Tomko P."/>
            <person name="Gavelis G."/>
            <person name="Widhalm J.R."/>
            <person name="Wisecaver J.H."/>
        </authorList>
    </citation>
    <scope>NUCLEOTIDE SEQUENCE</scope>
    <source>
        <strain evidence="2">ECLA1</strain>
    </source>
</reference>
<comment type="caution">
    <text evidence="2">The sequence shown here is derived from an EMBL/GenBank/DDBJ whole genome shotgun (WGS) entry which is preliminary data.</text>
</comment>
<protein>
    <submittedName>
        <fullName evidence="2">Uncharacterized protein</fullName>
    </submittedName>
</protein>
<feature type="compositionally biased region" description="Low complexity" evidence="1">
    <location>
        <begin position="23"/>
        <end position="45"/>
    </location>
</feature>
<name>A0AAE1D1C4_9GAST</name>
<feature type="region of interest" description="Disordered" evidence="1">
    <location>
        <begin position="1"/>
        <end position="73"/>
    </location>
</feature>
<dbReference type="EMBL" id="JAWDGP010005911">
    <property type="protein sequence ID" value="KAK3750063.1"/>
    <property type="molecule type" value="Genomic_DNA"/>
</dbReference>
<proteinExistence type="predicted"/>
<feature type="compositionally biased region" description="Polar residues" evidence="1">
    <location>
        <begin position="53"/>
        <end position="70"/>
    </location>
</feature>
<organism evidence="2 3">
    <name type="scientific">Elysia crispata</name>
    <name type="common">lettuce slug</name>
    <dbReference type="NCBI Taxonomy" id="231223"/>
    <lineage>
        <taxon>Eukaryota</taxon>
        <taxon>Metazoa</taxon>
        <taxon>Spiralia</taxon>
        <taxon>Lophotrochozoa</taxon>
        <taxon>Mollusca</taxon>
        <taxon>Gastropoda</taxon>
        <taxon>Heterobranchia</taxon>
        <taxon>Euthyneura</taxon>
        <taxon>Panpulmonata</taxon>
        <taxon>Sacoglossa</taxon>
        <taxon>Placobranchoidea</taxon>
        <taxon>Plakobranchidae</taxon>
        <taxon>Elysia</taxon>
    </lineage>
</organism>
<evidence type="ECO:0000256" key="1">
    <source>
        <dbReference type="SAM" id="MobiDB-lite"/>
    </source>
</evidence>
<evidence type="ECO:0000313" key="2">
    <source>
        <dbReference type="EMBL" id="KAK3750063.1"/>
    </source>
</evidence>
<keyword evidence="3" id="KW-1185">Reference proteome</keyword>
<dbReference type="Proteomes" id="UP001283361">
    <property type="component" value="Unassembled WGS sequence"/>
</dbReference>
<feature type="compositionally biased region" description="Basic and acidic residues" evidence="1">
    <location>
        <begin position="1"/>
        <end position="14"/>
    </location>
</feature>
<accession>A0AAE1D1C4</accession>